<reference evidence="7" key="1">
    <citation type="submission" date="2023-01" db="EMBL/GenBank/DDBJ databases">
        <title>Metagenome sequencing of chrysophaentin producing Chrysophaeum taylorii.</title>
        <authorList>
            <person name="Davison J."/>
            <person name="Bewley C."/>
        </authorList>
    </citation>
    <scope>NUCLEOTIDE SEQUENCE</scope>
    <source>
        <strain evidence="7">NIES-1699</strain>
    </source>
</reference>
<dbReference type="InterPro" id="IPR006638">
    <property type="entry name" value="Elp3/MiaA/NifB-like_rSAM"/>
</dbReference>
<dbReference type="Pfam" id="PF04055">
    <property type="entry name" value="Radical_SAM"/>
    <property type="match status" value="1"/>
</dbReference>
<dbReference type="PANTHER" id="PTHR43726">
    <property type="entry name" value="3-METHYLORNITHINE SYNTHASE"/>
    <property type="match status" value="1"/>
</dbReference>
<dbReference type="PANTHER" id="PTHR43726:SF1">
    <property type="entry name" value="BIOTIN SYNTHASE"/>
    <property type="match status" value="1"/>
</dbReference>
<protein>
    <recommendedName>
        <fullName evidence="6">Radical SAM core domain-containing protein</fullName>
    </recommendedName>
</protein>
<dbReference type="InterPro" id="IPR024021">
    <property type="entry name" value="FeFe-hyd_HydE_rSAM"/>
</dbReference>
<feature type="binding site" evidence="5">
    <location>
        <position position="86"/>
    </location>
    <ligand>
        <name>[4Fe-4S] cluster</name>
        <dbReference type="ChEBI" id="CHEBI:49883"/>
        <note>4Fe-4S-S-AdoMet</note>
    </ligand>
</feature>
<dbReference type="InterPro" id="IPR058240">
    <property type="entry name" value="rSAM_sf"/>
</dbReference>
<accession>A0AAD7UFF5</accession>
<evidence type="ECO:0000313" key="8">
    <source>
        <dbReference type="Proteomes" id="UP001230188"/>
    </source>
</evidence>
<dbReference type="Gene3D" id="3.20.20.70">
    <property type="entry name" value="Aldolase class I"/>
    <property type="match status" value="1"/>
</dbReference>
<comment type="caution">
    <text evidence="7">The sequence shown here is derived from an EMBL/GenBank/DDBJ whole genome shotgun (WGS) entry which is preliminary data.</text>
</comment>
<keyword evidence="3 5" id="KW-0408">Iron</keyword>
<keyword evidence="1 5" id="KW-0949">S-adenosyl-L-methionine</keyword>
<dbReference type="Proteomes" id="UP001230188">
    <property type="component" value="Unassembled WGS sequence"/>
</dbReference>
<evidence type="ECO:0000259" key="6">
    <source>
        <dbReference type="PROSITE" id="PS51918"/>
    </source>
</evidence>
<keyword evidence="8" id="KW-1185">Reference proteome</keyword>
<dbReference type="InterPro" id="IPR013785">
    <property type="entry name" value="Aldolase_TIM"/>
</dbReference>
<dbReference type="SMART" id="SM00729">
    <property type="entry name" value="Elp3"/>
    <property type="match status" value="1"/>
</dbReference>
<organism evidence="7 8">
    <name type="scientific">Chrysophaeum taylorii</name>
    <dbReference type="NCBI Taxonomy" id="2483200"/>
    <lineage>
        <taxon>Eukaryota</taxon>
        <taxon>Sar</taxon>
        <taxon>Stramenopiles</taxon>
        <taxon>Ochrophyta</taxon>
        <taxon>Pelagophyceae</taxon>
        <taxon>Pelagomonadales</taxon>
        <taxon>Pelagomonadaceae</taxon>
        <taxon>Chrysophaeum</taxon>
    </lineage>
</organism>
<dbReference type="SUPFAM" id="SSF102114">
    <property type="entry name" value="Radical SAM enzymes"/>
    <property type="match status" value="1"/>
</dbReference>
<gene>
    <name evidence="7" type="ORF">CTAYLR_003956</name>
</gene>
<dbReference type="SFLD" id="SFLDG01280">
    <property type="entry name" value="HydE/PylB-like"/>
    <property type="match status" value="1"/>
</dbReference>
<dbReference type="EMBL" id="JAQMWT010000351">
    <property type="protein sequence ID" value="KAJ8603430.1"/>
    <property type="molecule type" value="Genomic_DNA"/>
</dbReference>
<dbReference type="InterPro" id="IPR034422">
    <property type="entry name" value="HydE/PylB-like"/>
</dbReference>
<evidence type="ECO:0000256" key="5">
    <source>
        <dbReference type="PIRSR" id="PIRSR004762-1"/>
    </source>
</evidence>
<name>A0AAD7UFF5_9STRA</name>
<dbReference type="AlphaFoldDB" id="A0AAD7UFF5"/>
<dbReference type="PIRSF" id="PIRSF004762">
    <property type="entry name" value="CHP00423"/>
    <property type="match status" value="1"/>
</dbReference>
<dbReference type="PROSITE" id="PS51918">
    <property type="entry name" value="RADICAL_SAM"/>
    <property type="match status" value="1"/>
</dbReference>
<evidence type="ECO:0000256" key="2">
    <source>
        <dbReference type="ARBA" id="ARBA00022723"/>
    </source>
</evidence>
<keyword evidence="5" id="KW-0004">4Fe-4S</keyword>
<dbReference type="CDD" id="cd01335">
    <property type="entry name" value="Radical_SAM"/>
    <property type="match status" value="1"/>
</dbReference>
<keyword evidence="2" id="KW-0479">Metal-binding</keyword>
<evidence type="ECO:0000256" key="3">
    <source>
        <dbReference type="ARBA" id="ARBA00023004"/>
    </source>
</evidence>
<dbReference type="GO" id="GO:0051539">
    <property type="term" value="F:4 iron, 4 sulfur cluster binding"/>
    <property type="evidence" value="ECO:0007669"/>
    <property type="project" value="UniProtKB-KW"/>
</dbReference>
<dbReference type="SFLD" id="SFLDS00029">
    <property type="entry name" value="Radical_SAM"/>
    <property type="match status" value="1"/>
</dbReference>
<dbReference type="GO" id="GO:0016740">
    <property type="term" value="F:transferase activity"/>
    <property type="evidence" value="ECO:0007669"/>
    <property type="project" value="TreeGrafter"/>
</dbReference>
<dbReference type="SFLD" id="SFLDG01060">
    <property type="entry name" value="BATS_domain_containing"/>
    <property type="match status" value="1"/>
</dbReference>
<dbReference type="NCBIfam" id="TIGR03956">
    <property type="entry name" value="rSAM_HydE"/>
    <property type="match status" value="1"/>
</dbReference>
<feature type="binding site" evidence="5">
    <location>
        <position position="83"/>
    </location>
    <ligand>
        <name>[4Fe-4S] cluster</name>
        <dbReference type="ChEBI" id="CHEBI:49883"/>
        <note>4Fe-4S-S-AdoMet</note>
    </ligand>
</feature>
<sequence length="401" mass="45749">MSLISALSRRTRPLAAYLGRDWLEAGEVVALDAPQLESLLVEKDPRVVRALYVHADSVCERFCKGKVHFRGLIEFSNVCRKNCGYCGIRKRMANVKRYAMSKDEILKLARWADDQRYGSIMMQSGELLGEERLRFLCDVIRTIRRETDLGVALSVGELPNAHYRALKDAGAHRYLLRIETSNPELYARIHPRDDLHRWETRYHCIKQLQKLGFQVGTGVMIGLPTQTASDLARDLVWFRDEDVDMIGMGPYVYEPNTPVGDMWLEDLRDKGIDRDARKAEAFELSTRMTALARLTMGDVNIAATTALQAIRPDGREIALRRGANILMPILTPPETREHYQLYEGKPCLDETATQCRSCLKLRVRIAGKEIGWGEWGDPVHYHHRNRNAADEKNTATSRLLL</sequence>
<dbReference type="GO" id="GO:0046872">
    <property type="term" value="F:metal ion binding"/>
    <property type="evidence" value="ECO:0007669"/>
    <property type="project" value="UniProtKB-KW"/>
</dbReference>
<proteinExistence type="predicted"/>
<keyword evidence="4 5" id="KW-0411">Iron-sulfur</keyword>
<evidence type="ECO:0000313" key="7">
    <source>
        <dbReference type="EMBL" id="KAJ8603430.1"/>
    </source>
</evidence>
<feature type="domain" description="Radical SAM core" evidence="6">
    <location>
        <begin position="65"/>
        <end position="287"/>
    </location>
</feature>
<evidence type="ECO:0000256" key="4">
    <source>
        <dbReference type="ARBA" id="ARBA00023014"/>
    </source>
</evidence>
<dbReference type="SFLD" id="SFLDG01082">
    <property type="entry name" value="B12-binding_domain_containing"/>
    <property type="match status" value="1"/>
</dbReference>
<comment type="cofactor">
    <cofactor evidence="5">
        <name>[4Fe-4S] cluster</name>
        <dbReference type="ChEBI" id="CHEBI:49883"/>
    </cofactor>
    <text evidence="5">Binds 1 [4Fe-4S] cluster. The cluster is coordinated with 3 cysteines and an exchangeable S-adenosyl-L-methionine.</text>
</comment>
<feature type="binding site" evidence="5">
    <location>
        <position position="79"/>
    </location>
    <ligand>
        <name>[4Fe-4S] cluster</name>
        <dbReference type="ChEBI" id="CHEBI:49883"/>
        <note>4Fe-4S-S-AdoMet</note>
    </ligand>
</feature>
<evidence type="ECO:0000256" key="1">
    <source>
        <dbReference type="ARBA" id="ARBA00022691"/>
    </source>
</evidence>
<dbReference type="InterPro" id="IPR007197">
    <property type="entry name" value="rSAM"/>
</dbReference>